<evidence type="ECO:0000256" key="7">
    <source>
        <dbReference type="SAM" id="Phobius"/>
    </source>
</evidence>
<dbReference type="InterPro" id="IPR023090">
    <property type="entry name" value="UPF0702_alpha/beta_dom_sf"/>
</dbReference>
<feature type="domain" description="YetF C-terminal" evidence="8">
    <location>
        <begin position="82"/>
        <end position="214"/>
    </location>
</feature>
<evidence type="ECO:0000256" key="5">
    <source>
        <dbReference type="ARBA" id="ARBA00022989"/>
    </source>
</evidence>
<dbReference type="PANTHER" id="PTHR34582">
    <property type="entry name" value="UPF0702 TRANSMEMBRANE PROTEIN YCAP"/>
    <property type="match status" value="1"/>
</dbReference>
<evidence type="ECO:0000256" key="2">
    <source>
        <dbReference type="ARBA" id="ARBA00006448"/>
    </source>
</evidence>
<evidence type="ECO:0008006" key="12">
    <source>
        <dbReference type="Google" id="ProtNLM"/>
    </source>
</evidence>
<proteinExistence type="inferred from homology"/>
<evidence type="ECO:0000256" key="6">
    <source>
        <dbReference type="ARBA" id="ARBA00023136"/>
    </source>
</evidence>
<comment type="subcellular location">
    <subcellularLocation>
        <location evidence="1">Cell membrane</location>
        <topology evidence="1">Multi-pass membrane protein</topology>
    </subcellularLocation>
</comment>
<evidence type="ECO:0000256" key="3">
    <source>
        <dbReference type="ARBA" id="ARBA00022475"/>
    </source>
</evidence>
<dbReference type="GO" id="GO:0005886">
    <property type="term" value="C:plasma membrane"/>
    <property type="evidence" value="ECO:0007669"/>
    <property type="project" value="UniProtKB-SubCell"/>
</dbReference>
<organism evidence="10 11">
    <name type="scientific">Clostridium ragsdalei P11</name>
    <dbReference type="NCBI Taxonomy" id="1353534"/>
    <lineage>
        <taxon>Bacteria</taxon>
        <taxon>Bacillati</taxon>
        <taxon>Bacillota</taxon>
        <taxon>Clostridia</taxon>
        <taxon>Eubacteriales</taxon>
        <taxon>Clostridiaceae</taxon>
        <taxon>Clostridium</taxon>
    </lineage>
</organism>
<comment type="caution">
    <text evidence="10">The sequence shown here is derived from an EMBL/GenBank/DDBJ whole genome shotgun (WGS) entry which is preliminary data.</text>
</comment>
<keyword evidence="11" id="KW-1185">Reference proteome</keyword>
<evidence type="ECO:0000256" key="4">
    <source>
        <dbReference type="ARBA" id="ARBA00022692"/>
    </source>
</evidence>
<feature type="transmembrane region" description="Helical" evidence="7">
    <location>
        <begin position="33"/>
        <end position="51"/>
    </location>
</feature>
<evidence type="ECO:0000256" key="1">
    <source>
        <dbReference type="ARBA" id="ARBA00004651"/>
    </source>
</evidence>
<evidence type="ECO:0000259" key="9">
    <source>
        <dbReference type="Pfam" id="PF20730"/>
    </source>
</evidence>
<feature type="transmembrane region" description="Helical" evidence="7">
    <location>
        <begin position="63"/>
        <end position="81"/>
    </location>
</feature>
<dbReference type="PANTHER" id="PTHR34582:SF7">
    <property type="entry name" value="UPF0702 TRANSMEMBRANE PROTEIN YDFS"/>
    <property type="match status" value="1"/>
</dbReference>
<dbReference type="EMBL" id="LROS01000055">
    <property type="protein sequence ID" value="OBR90671.1"/>
    <property type="molecule type" value="Genomic_DNA"/>
</dbReference>
<reference evidence="10 11" key="1">
    <citation type="journal article" date="2012" name="Front. Microbiol.">
        <title>Draft Genome Sequence of the Virulent Strain 01-B526 of the Fish Pathogen Aeromonas salmonicida.</title>
        <authorList>
            <person name="Charette S.J."/>
            <person name="Brochu F."/>
            <person name="Boyle B."/>
            <person name="Filion G."/>
            <person name="Tanaka K.H."/>
            <person name="Derome N."/>
        </authorList>
    </citation>
    <scope>NUCLEOTIDE SEQUENCE [LARGE SCALE GENOMIC DNA]</scope>
    <source>
        <strain evidence="10 11">P11</strain>
    </source>
</reference>
<sequence length="242" mass="27463">MNEGLVVLVRSIIAFFTLLIFAKILGKQQISQLTFFDYVVGITIGSIAASLTTDLSSRAWPHWVGLFCWAALSYLMEYITIKWRYAAKYIGGEPTIVIMNGKIMEDTLRQMKYTVSDLMELLRNKDVFDLSDVDFAIIEPNGQLSVLKKPECEPVTTKDMNISKKASGISTELIYDGILIEENLKQLNKTKQWLMHQLKLQKINNISDVFLATLNPGGSLYVDKYDDHMVKITDIGDYKGPY</sequence>
<dbReference type="InterPro" id="IPR007353">
    <property type="entry name" value="DUF421"/>
</dbReference>
<keyword evidence="3" id="KW-1003">Cell membrane</keyword>
<dbReference type="Pfam" id="PF20730">
    <property type="entry name" value="YetF_N"/>
    <property type="match status" value="1"/>
</dbReference>
<dbReference type="AlphaFoldDB" id="A0A1A6AKU8"/>
<dbReference type="Proteomes" id="UP000093954">
    <property type="component" value="Unassembled WGS sequence"/>
</dbReference>
<dbReference type="InterPro" id="IPR048454">
    <property type="entry name" value="YetF_N"/>
</dbReference>
<evidence type="ECO:0000313" key="11">
    <source>
        <dbReference type="Proteomes" id="UP000093954"/>
    </source>
</evidence>
<dbReference type="Gene3D" id="3.30.240.20">
    <property type="entry name" value="bsu07140 like domains"/>
    <property type="match status" value="2"/>
</dbReference>
<comment type="similarity">
    <text evidence="2">Belongs to the UPF0702 family.</text>
</comment>
<keyword evidence="5 7" id="KW-1133">Transmembrane helix</keyword>
<evidence type="ECO:0000313" key="10">
    <source>
        <dbReference type="EMBL" id="OBR90671.1"/>
    </source>
</evidence>
<feature type="transmembrane region" description="Helical" evidence="7">
    <location>
        <begin position="6"/>
        <end position="26"/>
    </location>
</feature>
<protein>
    <recommendedName>
        <fullName evidence="12">DUF421 domain-containing protein</fullName>
    </recommendedName>
</protein>
<feature type="domain" description="YetF-like N-terminal transmembrane" evidence="9">
    <location>
        <begin position="8"/>
        <end position="79"/>
    </location>
</feature>
<name>A0A1A6AKU8_9CLOT</name>
<dbReference type="RefSeq" id="WP_065079400.1">
    <property type="nucleotide sequence ID" value="NZ_LROS01000055.1"/>
</dbReference>
<accession>A0A1A6AKU8</accession>
<dbReference type="Pfam" id="PF04239">
    <property type="entry name" value="DUF421"/>
    <property type="match status" value="1"/>
</dbReference>
<keyword evidence="4 7" id="KW-0812">Transmembrane</keyword>
<evidence type="ECO:0000259" key="8">
    <source>
        <dbReference type="Pfam" id="PF04239"/>
    </source>
</evidence>
<gene>
    <name evidence="10" type="ORF">CLRAG_33190</name>
</gene>
<keyword evidence="6 7" id="KW-0472">Membrane</keyword>
<dbReference type="PATRIC" id="fig|1353534.3.peg.3380"/>